<dbReference type="AlphaFoldDB" id="A0A1I3Q4Y3"/>
<accession>A0A1I3Q4Y3</accession>
<dbReference type="RefSeq" id="WP_092780860.1">
    <property type="nucleotide sequence ID" value="NZ_FORA01000003.1"/>
</dbReference>
<organism evidence="1 2">
    <name type="scientific">Jannaschia pohangensis</name>
    <dbReference type="NCBI Taxonomy" id="390807"/>
    <lineage>
        <taxon>Bacteria</taxon>
        <taxon>Pseudomonadati</taxon>
        <taxon>Pseudomonadota</taxon>
        <taxon>Alphaproteobacteria</taxon>
        <taxon>Rhodobacterales</taxon>
        <taxon>Roseobacteraceae</taxon>
        <taxon>Jannaschia</taxon>
    </lineage>
</organism>
<gene>
    <name evidence="1" type="ORF">SAMN04488095_2420</name>
</gene>
<evidence type="ECO:0000313" key="2">
    <source>
        <dbReference type="Proteomes" id="UP000199110"/>
    </source>
</evidence>
<name>A0A1I3Q4Y3_9RHOB</name>
<dbReference type="OrthoDB" id="7844154at2"/>
<keyword evidence="2" id="KW-1185">Reference proteome</keyword>
<reference evidence="1 2" key="1">
    <citation type="submission" date="2016-10" db="EMBL/GenBank/DDBJ databases">
        <authorList>
            <person name="de Groot N.N."/>
        </authorList>
    </citation>
    <scope>NUCLEOTIDE SEQUENCE [LARGE SCALE GENOMIC DNA]</scope>
    <source>
        <strain evidence="1 2">DSM 19073</strain>
    </source>
</reference>
<dbReference type="Proteomes" id="UP000199110">
    <property type="component" value="Unassembled WGS sequence"/>
</dbReference>
<protein>
    <submittedName>
        <fullName evidence="1">Uncharacterized protein</fullName>
    </submittedName>
</protein>
<sequence length="246" mass="26181">MFGFGRYAVSKEMQDWLLDGLIWCAGTGLLRPDTPLVTPTKDWFRAPSGATSEVTARALLDDILRIVGMTGAAIEMLPIEVLPDELRHQYGQMGEIAGTWQGDGDGPSLIRYDPTLLRRPTVFLSTMAHEVMHERLHHGPGDWPGGPEAEELMTDLAVIASGFGVLALSGAEDAGWQGYMRQDSRAHAVALVLGAMGADPAGAPAHLPGRAAKALKAAIAHLATNDDVAELRQSLDASGPQPLVMG</sequence>
<proteinExistence type="predicted"/>
<dbReference type="STRING" id="390807.SAMN04488095_2420"/>
<evidence type="ECO:0000313" key="1">
    <source>
        <dbReference type="EMBL" id="SFJ29013.1"/>
    </source>
</evidence>
<dbReference type="EMBL" id="FORA01000003">
    <property type="protein sequence ID" value="SFJ29013.1"/>
    <property type="molecule type" value="Genomic_DNA"/>
</dbReference>